<gene>
    <name evidence="6" type="ORF">EXE63_31310</name>
</gene>
<dbReference type="InterPro" id="IPR008691">
    <property type="entry name" value="LpqH"/>
</dbReference>
<evidence type="ECO:0000256" key="3">
    <source>
        <dbReference type="ARBA" id="ARBA00023136"/>
    </source>
</evidence>
<dbReference type="AlphaFoldDB" id="A0A6H0SBY0"/>
<dbReference type="KEGG" id="mfre:EXE63_31310"/>
<sequence>MDTHMPAAGQRHRVALAAPLSALAVTVLVAGCASDYQALGTHTARVLINGTEVEERLAVACEQVQWVWFIESTQDEPGFTAQVRTGATVDGRLVRLQSLGGFTGSSWNTTGATPSAATDVRVDAEVVDGTFTISGTATGSYDDDPAETTTADYEIRTDC</sequence>
<keyword evidence="2" id="KW-0732">Signal</keyword>
<evidence type="ECO:0008006" key="8">
    <source>
        <dbReference type="Google" id="ProtNLM"/>
    </source>
</evidence>
<dbReference type="EMBL" id="CP038799">
    <property type="protein sequence ID" value="QIV84868.1"/>
    <property type="molecule type" value="Genomic_DNA"/>
</dbReference>
<dbReference type="RefSeq" id="WP_168145178.1">
    <property type="nucleotide sequence ID" value="NZ_CP038799.1"/>
</dbReference>
<evidence type="ECO:0000256" key="1">
    <source>
        <dbReference type="ARBA" id="ARBA00022475"/>
    </source>
</evidence>
<evidence type="ECO:0000256" key="2">
    <source>
        <dbReference type="ARBA" id="ARBA00022729"/>
    </source>
</evidence>
<reference evidence="6 7" key="1">
    <citation type="submission" date="2019-04" db="EMBL/GenBank/DDBJ databases">
        <title>Draft, Whole-Genome Sequence of the Anthracene-degrading Mycobacterium frederiksbergense LB501T, Isolated from a Polycyclic Aromatic Hydrocarbon (PAH)-Contaminated Soil.</title>
        <authorList>
            <person name="Augelletti F."/>
        </authorList>
    </citation>
    <scope>NUCLEOTIDE SEQUENCE [LARGE SCALE GENOMIC DNA]</scope>
    <source>
        <strain evidence="6 7">LB 501T</strain>
    </source>
</reference>
<accession>A0A6H0SBY0</accession>
<keyword evidence="5" id="KW-0449">Lipoprotein</keyword>
<evidence type="ECO:0000313" key="6">
    <source>
        <dbReference type="EMBL" id="QIV84868.1"/>
    </source>
</evidence>
<keyword evidence="4" id="KW-0564">Palmitate</keyword>
<proteinExistence type="predicted"/>
<keyword evidence="1" id="KW-1003">Cell membrane</keyword>
<dbReference type="Pfam" id="PF05481">
    <property type="entry name" value="Myco_19_kDa"/>
    <property type="match status" value="1"/>
</dbReference>
<keyword evidence="7" id="KW-1185">Reference proteome</keyword>
<protein>
    <recommendedName>
        <fullName evidence="8">Lipoprotein LppE</fullName>
    </recommendedName>
</protein>
<dbReference type="GO" id="GO:0016020">
    <property type="term" value="C:membrane"/>
    <property type="evidence" value="ECO:0007669"/>
    <property type="project" value="InterPro"/>
</dbReference>
<organism evidence="6 7">
    <name type="scientific">Mycolicibacterium frederiksbergense</name>
    <dbReference type="NCBI Taxonomy" id="117567"/>
    <lineage>
        <taxon>Bacteria</taxon>
        <taxon>Bacillati</taxon>
        <taxon>Actinomycetota</taxon>
        <taxon>Actinomycetes</taxon>
        <taxon>Mycobacteriales</taxon>
        <taxon>Mycobacteriaceae</taxon>
        <taxon>Mycolicibacterium</taxon>
    </lineage>
</organism>
<dbReference type="Proteomes" id="UP000501849">
    <property type="component" value="Chromosome"/>
</dbReference>
<evidence type="ECO:0000313" key="7">
    <source>
        <dbReference type="Proteomes" id="UP000501849"/>
    </source>
</evidence>
<name>A0A6H0SBY0_9MYCO</name>
<evidence type="ECO:0000256" key="5">
    <source>
        <dbReference type="ARBA" id="ARBA00023288"/>
    </source>
</evidence>
<keyword evidence="3" id="KW-0472">Membrane</keyword>
<evidence type="ECO:0000256" key="4">
    <source>
        <dbReference type="ARBA" id="ARBA00023139"/>
    </source>
</evidence>